<gene>
    <name evidence="2" type="primary">TTL4</name>
    <name evidence="2" type="ORF">SNAT2548_LOCUS23027</name>
</gene>
<sequence>MQDFIASQVITAYRPDHDPKLDAFSMDVSAGNSGKATSTAKTAETVKWL</sequence>
<dbReference type="AlphaFoldDB" id="A0A812R6V3"/>
<name>A0A812R6V3_9DINO</name>
<evidence type="ECO:0000313" key="3">
    <source>
        <dbReference type="Proteomes" id="UP000604046"/>
    </source>
</evidence>
<evidence type="ECO:0000313" key="2">
    <source>
        <dbReference type="EMBL" id="CAE7423420.1"/>
    </source>
</evidence>
<dbReference type="EMBL" id="CAJNDS010002306">
    <property type="protein sequence ID" value="CAE7423420.1"/>
    <property type="molecule type" value="Genomic_DNA"/>
</dbReference>
<evidence type="ECO:0000256" key="1">
    <source>
        <dbReference type="SAM" id="MobiDB-lite"/>
    </source>
</evidence>
<protein>
    <submittedName>
        <fullName evidence="2">TTL4 protein</fullName>
    </submittedName>
</protein>
<organism evidence="2 3">
    <name type="scientific">Symbiodinium natans</name>
    <dbReference type="NCBI Taxonomy" id="878477"/>
    <lineage>
        <taxon>Eukaryota</taxon>
        <taxon>Sar</taxon>
        <taxon>Alveolata</taxon>
        <taxon>Dinophyceae</taxon>
        <taxon>Suessiales</taxon>
        <taxon>Symbiodiniaceae</taxon>
        <taxon>Symbiodinium</taxon>
    </lineage>
</organism>
<reference evidence="2" key="1">
    <citation type="submission" date="2021-02" db="EMBL/GenBank/DDBJ databases">
        <authorList>
            <person name="Dougan E. K."/>
            <person name="Rhodes N."/>
            <person name="Thang M."/>
            <person name="Chan C."/>
        </authorList>
    </citation>
    <scope>NUCLEOTIDE SEQUENCE</scope>
</reference>
<proteinExistence type="predicted"/>
<keyword evidence="3" id="KW-1185">Reference proteome</keyword>
<dbReference type="Proteomes" id="UP000604046">
    <property type="component" value="Unassembled WGS sequence"/>
</dbReference>
<feature type="region of interest" description="Disordered" evidence="1">
    <location>
        <begin position="30"/>
        <end position="49"/>
    </location>
</feature>
<accession>A0A812R6V3</accession>
<comment type="caution">
    <text evidence="2">The sequence shown here is derived from an EMBL/GenBank/DDBJ whole genome shotgun (WGS) entry which is preliminary data.</text>
</comment>
<feature type="compositionally biased region" description="Polar residues" evidence="1">
    <location>
        <begin position="30"/>
        <end position="42"/>
    </location>
</feature>